<gene>
    <name evidence="1" type="ORF">HPB50_012844</name>
</gene>
<evidence type="ECO:0000313" key="2">
    <source>
        <dbReference type="Proteomes" id="UP000821845"/>
    </source>
</evidence>
<accession>A0ACB7SQ52</accession>
<reference evidence="1" key="1">
    <citation type="submission" date="2020-05" db="EMBL/GenBank/DDBJ databases">
        <title>Large-scale comparative analyses of tick genomes elucidate their genetic diversity and vector capacities.</title>
        <authorList>
            <person name="Jia N."/>
            <person name="Wang J."/>
            <person name="Shi W."/>
            <person name="Du L."/>
            <person name="Sun Y."/>
            <person name="Zhan W."/>
            <person name="Jiang J."/>
            <person name="Wang Q."/>
            <person name="Zhang B."/>
            <person name="Ji P."/>
            <person name="Sakyi L.B."/>
            <person name="Cui X."/>
            <person name="Yuan T."/>
            <person name="Jiang B."/>
            <person name="Yang W."/>
            <person name="Lam T.T.-Y."/>
            <person name="Chang Q."/>
            <person name="Ding S."/>
            <person name="Wang X."/>
            <person name="Zhu J."/>
            <person name="Ruan X."/>
            <person name="Zhao L."/>
            <person name="Wei J."/>
            <person name="Que T."/>
            <person name="Du C."/>
            <person name="Cheng J."/>
            <person name="Dai P."/>
            <person name="Han X."/>
            <person name="Huang E."/>
            <person name="Gao Y."/>
            <person name="Liu J."/>
            <person name="Shao H."/>
            <person name="Ye R."/>
            <person name="Li L."/>
            <person name="Wei W."/>
            <person name="Wang X."/>
            <person name="Wang C."/>
            <person name="Yang T."/>
            <person name="Huo Q."/>
            <person name="Li W."/>
            <person name="Guo W."/>
            <person name="Chen H."/>
            <person name="Zhou L."/>
            <person name="Ni X."/>
            <person name="Tian J."/>
            <person name="Zhou Y."/>
            <person name="Sheng Y."/>
            <person name="Liu T."/>
            <person name="Pan Y."/>
            <person name="Xia L."/>
            <person name="Li J."/>
            <person name="Zhao F."/>
            <person name="Cao W."/>
        </authorList>
    </citation>
    <scope>NUCLEOTIDE SEQUENCE</scope>
    <source>
        <strain evidence="1">Hyas-2018</strain>
    </source>
</reference>
<organism evidence="1 2">
    <name type="scientific">Hyalomma asiaticum</name>
    <name type="common">Tick</name>
    <dbReference type="NCBI Taxonomy" id="266040"/>
    <lineage>
        <taxon>Eukaryota</taxon>
        <taxon>Metazoa</taxon>
        <taxon>Ecdysozoa</taxon>
        <taxon>Arthropoda</taxon>
        <taxon>Chelicerata</taxon>
        <taxon>Arachnida</taxon>
        <taxon>Acari</taxon>
        <taxon>Parasitiformes</taxon>
        <taxon>Ixodida</taxon>
        <taxon>Ixodoidea</taxon>
        <taxon>Ixodidae</taxon>
        <taxon>Hyalomminae</taxon>
        <taxon>Hyalomma</taxon>
    </lineage>
</organism>
<dbReference type="EMBL" id="CM023483">
    <property type="protein sequence ID" value="KAH6936044.1"/>
    <property type="molecule type" value="Genomic_DNA"/>
</dbReference>
<keyword evidence="2" id="KW-1185">Reference proteome</keyword>
<sequence length="118" mass="13295">MVPRHDLHTIVNTVSVPNGWARLEAPDFDGVVFGTTSVKKEPFALLHERVLMFATDCADTVTARLYFRGKERKDVAVRSVKEVADAFRYSDSAILCKGAMDQAEFDNNYSRDITCHLK</sequence>
<protein>
    <submittedName>
        <fullName evidence="1">Uncharacterized protein</fullName>
    </submittedName>
</protein>
<proteinExistence type="predicted"/>
<name>A0ACB7SQ52_HYAAI</name>
<comment type="caution">
    <text evidence="1">The sequence shown here is derived from an EMBL/GenBank/DDBJ whole genome shotgun (WGS) entry which is preliminary data.</text>
</comment>
<evidence type="ECO:0000313" key="1">
    <source>
        <dbReference type="EMBL" id="KAH6936044.1"/>
    </source>
</evidence>
<dbReference type="Proteomes" id="UP000821845">
    <property type="component" value="Chromosome 3"/>
</dbReference>